<reference evidence="2 3" key="2">
    <citation type="submission" date="2008-10" db="EMBL/GenBank/DDBJ databases">
        <authorList>
            <person name="Fulton L."/>
            <person name="Clifton S."/>
            <person name="Fulton B."/>
            <person name="Xu J."/>
            <person name="Minx P."/>
            <person name="Pepin K.H."/>
            <person name="Johnson M."/>
            <person name="Bhonagiri V."/>
            <person name="Nash W.E."/>
            <person name="Mardis E.R."/>
            <person name="Wilson R.K."/>
        </authorList>
    </citation>
    <scope>NUCLEOTIDE SEQUENCE [LARGE SCALE GENOMIC DNA]</scope>
    <source>
        <strain evidence="2 3">DSM 18315</strain>
    </source>
</reference>
<sequence length="57" mass="6462">MGNDQLICCETCFVLILCKSKDKKSAFAFLWFHCGNFSLLNFAGLFKITNFDGMTVE</sequence>
<feature type="transmembrane region" description="Helical" evidence="1">
    <location>
        <begin position="26"/>
        <end position="46"/>
    </location>
</feature>
<name>B7BH45_9BACT</name>
<protein>
    <submittedName>
        <fullName evidence="2">Uncharacterized protein</fullName>
    </submittedName>
</protein>
<evidence type="ECO:0000313" key="3">
    <source>
        <dbReference type="Proteomes" id="UP000005510"/>
    </source>
</evidence>
<dbReference type="AlphaFoldDB" id="B7BH45"/>
<dbReference type="EMBL" id="ABYH01000433">
    <property type="protein sequence ID" value="EEC94235.1"/>
    <property type="molecule type" value="Genomic_DNA"/>
</dbReference>
<comment type="caution">
    <text evidence="2">The sequence shown here is derived from an EMBL/GenBank/DDBJ whole genome shotgun (WGS) entry which is preliminary data.</text>
</comment>
<evidence type="ECO:0000313" key="2">
    <source>
        <dbReference type="EMBL" id="EEC94235.1"/>
    </source>
</evidence>
<dbReference type="STRING" id="537006.PRABACTJOHN_04394"/>
<dbReference type="HOGENOM" id="CLU_211584_0_0_10"/>
<gene>
    <name evidence="2" type="ORF">PRABACTJOHN_04394</name>
</gene>
<keyword evidence="1" id="KW-0812">Transmembrane</keyword>
<evidence type="ECO:0000256" key="1">
    <source>
        <dbReference type="SAM" id="Phobius"/>
    </source>
</evidence>
<proteinExistence type="predicted"/>
<accession>B7BH45</accession>
<keyword evidence="1" id="KW-1133">Transmembrane helix</keyword>
<keyword evidence="1" id="KW-0472">Membrane</keyword>
<organism evidence="2 3">
    <name type="scientific">Parabacteroides johnsonii DSM 18315</name>
    <dbReference type="NCBI Taxonomy" id="537006"/>
    <lineage>
        <taxon>Bacteria</taxon>
        <taxon>Pseudomonadati</taxon>
        <taxon>Bacteroidota</taxon>
        <taxon>Bacteroidia</taxon>
        <taxon>Bacteroidales</taxon>
        <taxon>Tannerellaceae</taxon>
        <taxon>Parabacteroides</taxon>
    </lineage>
</organism>
<reference evidence="2 3" key="1">
    <citation type="submission" date="2008-10" db="EMBL/GenBank/DDBJ databases">
        <title>Draft genome sequence of Parabacteroides johnsonii (DSM 18315).</title>
        <authorList>
            <person name="Sudarsanam P."/>
            <person name="Ley R."/>
            <person name="Guruge J."/>
            <person name="Turnbaugh P.J."/>
            <person name="Mahowald M."/>
            <person name="Liep D."/>
            <person name="Gordon J."/>
        </authorList>
    </citation>
    <scope>NUCLEOTIDE SEQUENCE [LARGE SCALE GENOMIC DNA]</scope>
    <source>
        <strain evidence="2 3">DSM 18315</strain>
    </source>
</reference>
<dbReference type="Proteomes" id="UP000005510">
    <property type="component" value="Unassembled WGS sequence"/>
</dbReference>